<proteinExistence type="predicted"/>
<organism evidence="2">
    <name type="scientific">hydrothermal vent metagenome</name>
    <dbReference type="NCBI Taxonomy" id="652676"/>
    <lineage>
        <taxon>unclassified sequences</taxon>
        <taxon>metagenomes</taxon>
        <taxon>ecological metagenomes</taxon>
    </lineage>
</organism>
<sequence>MYCKHKTKIDYRNAFPRKSIANILLFLSTLILLKLYEGE</sequence>
<evidence type="ECO:0000313" key="2">
    <source>
        <dbReference type="EMBL" id="SFV55919.1"/>
    </source>
</evidence>
<reference evidence="2" key="1">
    <citation type="submission" date="2016-10" db="EMBL/GenBank/DDBJ databases">
        <authorList>
            <person name="de Groot N.N."/>
        </authorList>
    </citation>
    <scope>NUCLEOTIDE SEQUENCE</scope>
</reference>
<keyword evidence="1" id="KW-1133">Transmembrane helix</keyword>
<dbReference type="EMBL" id="FPHI01000012">
    <property type="protein sequence ID" value="SFV55919.1"/>
    <property type="molecule type" value="Genomic_DNA"/>
</dbReference>
<name>A0A1W1BQU8_9ZZZZ</name>
<feature type="transmembrane region" description="Helical" evidence="1">
    <location>
        <begin position="20"/>
        <end position="36"/>
    </location>
</feature>
<accession>A0A1W1BQU8</accession>
<evidence type="ECO:0000256" key="1">
    <source>
        <dbReference type="SAM" id="Phobius"/>
    </source>
</evidence>
<keyword evidence="1" id="KW-0472">Membrane</keyword>
<gene>
    <name evidence="2" type="ORF">MNB_SV-3-150</name>
</gene>
<protein>
    <submittedName>
        <fullName evidence="2">Uncharacterized protein</fullName>
    </submittedName>
</protein>
<dbReference type="AlphaFoldDB" id="A0A1W1BQU8"/>
<keyword evidence="1" id="KW-0812">Transmembrane</keyword>